<dbReference type="Gene3D" id="3.40.50.970">
    <property type="match status" value="1"/>
</dbReference>
<feature type="domain" description="Transketolase N-terminal" evidence="4">
    <location>
        <begin position="16"/>
        <end position="275"/>
    </location>
</feature>
<proteinExistence type="inferred from homology"/>
<comment type="caution">
    <text evidence="5">The sequence shown here is derived from an EMBL/GenBank/DDBJ whole genome shotgun (WGS) entry which is preliminary data.</text>
</comment>
<evidence type="ECO:0000259" key="4">
    <source>
        <dbReference type="Pfam" id="PF00456"/>
    </source>
</evidence>
<dbReference type="EMBL" id="JACCKS010000039">
    <property type="protein sequence ID" value="NZA40238.1"/>
    <property type="molecule type" value="Genomic_DNA"/>
</dbReference>
<dbReference type="Proteomes" id="UP000586254">
    <property type="component" value="Unassembled WGS sequence"/>
</dbReference>
<evidence type="ECO:0000256" key="2">
    <source>
        <dbReference type="ARBA" id="ARBA00007131"/>
    </source>
</evidence>
<evidence type="ECO:0000256" key="1">
    <source>
        <dbReference type="ARBA" id="ARBA00001964"/>
    </source>
</evidence>
<dbReference type="InterPro" id="IPR029061">
    <property type="entry name" value="THDP-binding"/>
</dbReference>
<dbReference type="PANTHER" id="PTHR47514">
    <property type="entry name" value="TRANSKETOLASE N-TERMINAL SECTION-RELATED"/>
    <property type="match status" value="1"/>
</dbReference>
<dbReference type="InterPro" id="IPR005474">
    <property type="entry name" value="Transketolase_N"/>
</dbReference>
<gene>
    <name evidence="5" type="ORF">H0N91_19410</name>
</gene>
<dbReference type="CDD" id="cd02012">
    <property type="entry name" value="TPP_TK"/>
    <property type="match status" value="1"/>
</dbReference>
<keyword evidence="3" id="KW-0786">Thiamine pyrophosphate</keyword>
<dbReference type="Pfam" id="PF00456">
    <property type="entry name" value="Transketolase_N"/>
    <property type="match status" value="1"/>
</dbReference>
<evidence type="ECO:0000313" key="6">
    <source>
        <dbReference type="Proteomes" id="UP000586254"/>
    </source>
</evidence>
<comment type="similarity">
    <text evidence="2">Belongs to the transketolase family.</text>
</comment>
<sequence length="280" mass="31208">MNEEMTVLSKNELEDKAKQMRLMTLELCCNVGSGHITSGFSCTELMVALFYTDIIQYKPSNPEWEERDRFILSKGHSSTILYPVLADLGYFAKEELDKCMQPQAMLGLLLKQAVPGAEISSGSLGVGFGVAAGIALGNRLNRNKGLVFTLLGDGECHEGNIWETAMFAAHYDLNNLIAIIDRNYMCCTDFTESLLSLGDFEQKWKAFGWETKVINGHNFDEIIESFEGVHSRRSKKPLVIIAETVKGKGVDFIENVPLMHGAALFGEDIDKARKQILEKK</sequence>
<evidence type="ECO:0000256" key="3">
    <source>
        <dbReference type="ARBA" id="ARBA00023052"/>
    </source>
</evidence>
<name>A0A853JUF9_9FIRM</name>
<organism evidence="5 6">
    <name type="scientific">Eubacterium callanderi</name>
    <dbReference type="NCBI Taxonomy" id="53442"/>
    <lineage>
        <taxon>Bacteria</taxon>
        <taxon>Bacillati</taxon>
        <taxon>Bacillota</taxon>
        <taxon>Clostridia</taxon>
        <taxon>Eubacteriales</taxon>
        <taxon>Eubacteriaceae</taxon>
        <taxon>Eubacterium</taxon>
    </lineage>
</organism>
<dbReference type="RefSeq" id="WP_180494283.1">
    <property type="nucleotide sequence ID" value="NZ_JACCKS010000039.1"/>
</dbReference>
<dbReference type="AlphaFoldDB" id="A0A853JUF9"/>
<reference evidence="5 6" key="1">
    <citation type="submission" date="2020-07" db="EMBL/GenBank/DDBJ databases">
        <title>Organ Donor 1.</title>
        <authorList>
            <person name="Marsh A.J."/>
            <person name="Azcarate-Peril M.A."/>
        </authorList>
    </citation>
    <scope>NUCLEOTIDE SEQUENCE [LARGE SCALE GENOMIC DNA]</scope>
    <source>
        <strain evidence="5 6">AMC0717</strain>
    </source>
</reference>
<dbReference type="SUPFAM" id="SSF52518">
    <property type="entry name" value="Thiamin diphosphate-binding fold (THDP-binding)"/>
    <property type="match status" value="1"/>
</dbReference>
<dbReference type="PANTHER" id="PTHR47514:SF1">
    <property type="entry name" value="TRANSKETOLASE N-TERMINAL SECTION-RELATED"/>
    <property type="match status" value="1"/>
</dbReference>
<evidence type="ECO:0000313" key="5">
    <source>
        <dbReference type="EMBL" id="NZA40238.1"/>
    </source>
</evidence>
<protein>
    <submittedName>
        <fullName evidence="5">Transketolase</fullName>
    </submittedName>
</protein>
<accession>A0A853JUF9</accession>
<comment type="cofactor">
    <cofactor evidence="1">
        <name>thiamine diphosphate</name>
        <dbReference type="ChEBI" id="CHEBI:58937"/>
    </cofactor>
</comment>